<dbReference type="InterPro" id="IPR045851">
    <property type="entry name" value="AMP-bd_C_sf"/>
</dbReference>
<dbReference type="InterPro" id="IPR025110">
    <property type="entry name" value="AMP-bd_C"/>
</dbReference>
<feature type="domain" description="AMP-dependent synthetase/ligase" evidence="3">
    <location>
        <begin position="17"/>
        <end position="379"/>
    </location>
</feature>
<evidence type="ECO:0000259" key="4">
    <source>
        <dbReference type="Pfam" id="PF13193"/>
    </source>
</evidence>
<name>A0A5S9P6G0_9GAMM</name>
<dbReference type="Gene3D" id="3.30.300.30">
    <property type="match status" value="1"/>
</dbReference>
<reference evidence="5 6" key="1">
    <citation type="submission" date="2019-11" db="EMBL/GenBank/DDBJ databases">
        <authorList>
            <person name="Holert J."/>
        </authorList>
    </citation>
    <scope>NUCLEOTIDE SEQUENCE [LARGE SCALE GENOMIC DNA]</scope>
    <source>
        <strain evidence="5">SB11_3</strain>
    </source>
</reference>
<dbReference type="InterPro" id="IPR020845">
    <property type="entry name" value="AMP-binding_CS"/>
</dbReference>
<keyword evidence="2 5" id="KW-0436">Ligase</keyword>
<dbReference type="EC" id="6.2.1.-" evidence="5"/>
<dbReference type="AlphaFoldDB" id="A0A5S9P6G0"/>
<dbReference type="InterPro" id="IPR000873">
    <property type="entry name" value="AMP-dep_synth/lig_dom"/>
</dbReference>
<dbReference type="Pfam" id="PF13193">
    <property type="entry name" value="AMP-binding_C"/>
    <property type="match status" value="1"/>
</dbReference>
<evidence type="ECO:0000259" key="3">
    <source>
        <dbReference type="Pfam" id="PF00501"/>
    </source>
</evidence>
<organism evidence="5 6">
    <name type="scientific">BD1-7 clade bacterium</name>
    <dbReference type="NCBI Taxonomy" id="2029982"/>
    <lineage>
        <taxon>Bacteria</taxon>
        <taxon>Pseudomonadati</taxon>
        <taxon>Pseudomonadota</taxon>
        <taxon>Gammaproteobacteria</taxon>
        <taxon>Cellvibrionales</taxon>
        <taxon>Spongiibacteraceae</taxon>
        <taxon>BD1-7 clade</taxon>
    </lineage>
</organism>
<dbReference type="OrthoDB" id="9761989at2"/>
<dbReference type="SUPFAM" id="SSF47336">
    <property type="entry name" value="ACP-like"/>
    <property type="match status" value="1"/>
</dbReference>
<comment type="similarity">
    <text evidence="1">Belongs to the ATP-dependent AMP-binding enzyme family.</text>
</comment>
<dbReference type="CDD" id="cd04433">
    <property type="entry name" value="AFD_class_I"/>
    <property type="match status" value="1"/>
</dbReference>
<dbReference type="PANTHER" id="PTHR43201:SF5">
    <property type="entry name" value="MEDIUM-CHAIN ACYL-COA LIGASE ACSF2, MITOCHONDRIAL"/>
    <property type="match status" value="1"/>
</dbReference>
<dbReference type="EMBL" id="CACSIO010000005">
    <property type="protein sequence ID" value="CAA0099032.1"/>
    <property type="molecule type" value="Genomic_DNA"/>
</dbReference>
<dbReference type="Gene3D" id="3.40.50.12780">
    <property type="entry name" value="N-terminal domain of ligase-like"/>
    <property type="match status" value="1"/>
</dbReference>
<dbReference type="SUPFAM" id="SSF56801">
    <property type="entry name" value="Acetyl-CoA synthetase-like"/>
    <property type="match status" value="1"/>
</dbReference>
<dbReference type="Pfam" id="PF00501">
    <property type="entry name" value="AMP-binding"/>
    <property type="match status" value="1"/>
</dbReference>
<gene>
    <name evidence="5" type="primary">sauT</name>
    <name evidence="5" type="ORF">OPDIPICF_04231</name>
</gene>
<dbReference type="PROSITE" id="PS00455">
    <property type="entry name" value="AMP_BINDING"/>
    <property type="match status" value="1"/>
</dbReference>
<sequence>MKNLSDIYTGFNAPENRQHVFGLFEKQQLTYGALAKHVRQLTALFQQHNVSTGNRVVICSDNDELVSIAVTAALMNGVTAVVLSPEFTTARRLSLIGHAQASLIIGDESMHADSQDESVPFYAISRETASKSSALLARFKKAEKKGWRESLNQLAEVEPTLAASPDDIAFINFSSGTTGAPKGICISFANLLTHLQTLCDQFGYDSNSKILNNMMLSHADGLIQGPVLALYCGGMVARPCPMDVQYLEEYLNAVYRLRITHLITVPTILSFIDRLSAHDDYFESDDFKHLITVAGLMERGLWQRLEQRFNQRINNIYGLTETVAGGIFCGPDDNNYKLGTIGKPVDISIRVVAPDGKDVSPGEEGELWLAGENVFAGYWNDEEKTADVFDGKWFKTGDLAVINAEGFVQISGRIKELIISGGFNVHPAEVNEALRKHPSVADVATVGMPDDQWQEIVVSAVVLDANTELDEKALIAFCRQHIEERKVPKRIALFDTLPKGDAGKVKIEALKSRLTDSDIASGQQFSQARLFELAADTFKQDAAALSLSDRAGVLPGWDSLGHLNLMLAVEKAVGITLSAQDIMATESLNDLWDLVSRKVA</sequence>
<dbReference type="GO" id="GO:0006631">
    <property type="term" value="P:fatty acid metabolic process"/>
    <property type="evidence" value="ECO:0007669"/>
    <property type="project" value="TreeGrafter"/>
</dbReference>
<accession>A0A5S9P6G0</accession>
<dbReference type="Proteomes" id="UP000441399">
    <property type="component" value="Unassembled WGS sequence"/>
</dbReference>
<protein>
    <submittedName>
        <fullName evidence="5">Putative sulfoacetate--CoA ligase</fullName>
        <ecNumber evidence="5">6.2.1.-</ecNumber>
    </submittedName>
</protein>
<dbReference type="InterPro" id="IPR036736">
    <property type="entry name" value="ACP-like_sf"/>
</dbReference>
<dbReference type="GO" id="GO:0031956">
    <property type="term" value="F:medium-chain fatty acid-CoA ligase activity"/>
    <property type="evidence" value="ECO:0007669"/>
    <property type="project" value="TreeGrafter"/>
</dbReference>
<evidence type="ECO:0000313" key="5">
    <source>
        <dbReference type="EMBL" id="CAA0099032.1"/>
    </source>
</evidence>
<evidence type="ECO:0000256" key="1">
    <source>
        <dbReference type="ARBA" id="ARBA00006432"/>
    </source>
</evidence>
<dbReference type="Gene3D" id="1.10.1200.10">
    <property type="entry name" value="ACP-like"/>
    <property type="match status" value="1"/>
</dbReference>
<evidence type="ECO:0000313" key="6">
    <source>
        <dbReference type="Proteomes" id="UP000441399"/>
    </source>
</evidence>
<keyword evidence="6" id="KW-1185">Reference proteome</keyword>
<dbReference type="PANTHER" id="PTHR43201">
    <property type="entry name" value="ACYL-COA SYNTHETASE"/>
    <property type="match status" value="1"/>
</dbReference>
<proteinExistence type="inferred from homology"/>
<dbReference type="InterPro" id="IPR042099">
    <property type="entry name" value="ANL_N_sf"/>
</dbReference>
<evidence type="ECO:0000256" key="2">
    <source>
        <dbReference type="ARBA" id="ARBA00022598"/>
    </source>
</evidence>
<feature type="domain" description="AMP-binding enzyme C-terminal" evidence="4">
    <location>
        <begin position="429"/>
        <end position="504"/>
    </location>
</feature>